<reference evidence="2 3" key="1">
    <citation type="submission" date="2018-11" db="EMBL/GenBank/DDBJ databases">
        <authorList>
            <consortium name="Pathogen Informatics"/>
        </authorList>
    </citation>
    <scope>NUCLEOTIDE SEQUENCE [LARGE SCALE GENOMIC DNA]</scope>
    <source>
        <strain>Denwood</strain>
        <strain evidence="3">Zambia</strain>
    </source>
</reference>
<organism evidence="2 3">
    <name type="scientific">Schistosoma mattheei</name>
    <dbReference type="NCBI Taxonomy" id="31246"/>
    <lineage>
        <taxon>Eukaryota</taxon>
        <taxon>Metazoa</taxon>
        <taxon>Spiralia</taxon>
        <taxon>Lophotrochozoa</taxon>
        <taxon>Platyhelminthes</taxon>
        <taxon>Trematoda</taxon>
        <taxon>Digenea</taxon>
        <taxon>Strigeidida</taxon>
        <taxon>Schistosomatoidea</taxon>
        <taxon>Schistosomatidae</taxon>
        <taxon>Schistosoma</taxon>
    </lineage>
</organism>
<keyword evidence="3" id="KW-1185">Reference proteome</keyword>
<sequence>MMRSVKPIFRDSYTGPVSTEFTIPMKDAIVNNGTEKVSVGSDADGLRPRSPTRSGGRNMQESSFSLSGAQYDDSRPIRTGIRTKQPPGGASNALW</sequence>
<feature type="region of interest" description="Disordered" evidence="1">
    <location>
        <begin position="35"/>
        <end position="95"/>
    </location>
</feature>
<evidence type="ECO:0000313" key="3">
    <source>
        <dbReference type="Proteomes" id="UP000269396"/>
    </source>
</evidence>
<dbReference type="AlphaFoldDB" id="A0A183Q0Z1"/>
<evidence type="ECO:0000256" key="1">
    <source>
        <dbReference type="SAM" id="MobiDB-lite"/>
    </source>
</evidence>
<gene>
    <name evidence="2" type="ORF">SMTD_LOCUS20277</name>
</gene>
<evidence type="ECO:0000313" key="2">
    <source>
        <dbReference type="EMBL" id="VDP82024.1"/>
    </source>
</evidence>
<accession>A0A183Q0Z1</accession>
<protein>
    <submittedName>
        <fullName evidence="2">Uncharacterized protein</fullName>
    </submittedName>
</protein>
<feature type="compositionally biased region" description="Polar residues" evidence="1">
    <location>
        <begin position="51"/>
        <end position="68"/>
    </location>
</feature>
<proteinExistence type="predicted"/>
<name>A0A183Q0Z1_9TREM</name>
<dbReference type="Proteomes" id="UP000269396">
    <property type="component" value="Unassembled WGS sequence"/>
</dbReference>
<dbReference type="EMBL" id="UZAL01044035">
    <property type="protein sequence ID" value="VDP82024.1"/>
    <property type="molecule type" value="Genomic_DNA"/>
</dbReference>
<dbReference type="STRING" id="31246.A0A183Q0Z1"/>